<evidence type="ECO:0000256" key="1">
    <source>
        <dbReference type="ARBA" id="ARBA00004141"/>
    </source>
</evidence>
<keyword evidence="4 7" id="KW-1133">Transmembrane helix</keyword>
<dbReference type="InterPro" id="IPR011701">
    <property type="entry name" value="MFS"/>
</dbReference>
<evidence type="ECO:0000256" key="2">
    <source>
        <dbReference type="ARBA" id="ARBA00022448"/>
    </source>
</evidence>
<dbReference type="Gene3D" id="1.20.1250.20">
    <property type="entry name" value="MFS general substrate transporter like domains"/>
    <property type="match status" value="1"/>
</dbReference>
<reference evidence="9" key="1">
    <citation type="submission" date="2020-11" db="EMBL/GenBank/DDBJ databases">
        <authorList>
            <person name="Tran Van P."/>
        </authorList>
    </citation>
    <scope>NUCLEOTIDE SEQUENCE</scope>
</reference>
<dbReference type="SUPFAM" id="SSF103473">
    <property type="entry name" value="MFS general substrate transporter"/>
    <property type="match status" value="1"/>
</dbReference>
<dbReference type="InterPro" id="IPR036259">
    <property type="entry name" value="MFS_trans_sf"/>
</dbReference>
<feature type="transmembrane region" description="Helical" evidence="7">
    <location>
        <begin position="216"/>
        <end position="239"/>
    </location>
</feature>
<dbReference type="AlphaFoldDB" id="A0A7R9IFA8"/>
<evidence type="ECO:0000259" key="8">
    <source>
        <dbReference type="PROSITE" id="PS50850"/>
    </source>
</evidence>
<feature type="compositionally biased region" description="Polar residues" evidence="6">
    <location>
        <begin position="73"/>
        <end position="82"/>
    </location>
</feature>
<feature type="region of interest" description="Disordered" evidence="6">
    <location>
        <begin position="28"/>
        <end position="90"/>
    </location>
</feature>
<feature type="transmembrane region" description="Helical" evidence="7">
    <location>
        <begin position="193"/>
        <end position="210"/>
    </location>
</feature>
<feature type="transmembrane region" description="Helical" evidence="7">
    <location>
        <begin position="357"/>
        <end position="377"/>
    </location>
</feature>
<dbReference type="FunFam" id="1.20.1250.20:FF:000223">
    <property type="entry name" value="Major facilitator superfamily domain-containing protein"/>
    <property type="match status" value="1"/>
</dbReference>
<comment type="subcellular location">
    <subcellularLocation>
        <location evidence="1">Membrane</location>
        <topology evidence="1">Multi-pass membrane protein</topology>
    </subcellularLocation>
</comment>
<evidence type="ECO:0000256" key="7">
    <source>
        <dbReference type="SAM" id="Phobius"/>
    </source>
</evidence>
<feature type="transmembrane region" description="Helical" evidence="7">
    <location>
        <begin position="446"/>
        <end position="464"/>
    </location>
</feature>
<feature type="transmembrane region" description="Helical" evidence="7">
    <location>
        <begin position="419"/>
        <end position="440"/>
    </location>
</feature>
<dbReference type="PANTHER" id="PTHR23504:SF31">
    <property type="entry name" value="MAJOR FACILITATOR SUPERFAMILY DOMAIN-CONTAINING PROTEIN 10"/>
    <property type="match status" value="1"/>
</dbReference>
<organism evidence="9">
    <name type="scientific">Timema tahoe</name>
    <dbReference type="NCBI Taxonomy" id="61484"/>
    <lineage>
        <taxon>Eukaryota</taxon>
        <taxon>Metazoa</taxon>
        <taxon>Ecdysozoa</taxon>
        <taxon>Arthropoda</taxon>
        <taxon>Hexapoda</taxon>
        <taxon>Insecta</taxon>
        <taxon>Pterygota</taxon>
        <taxon>Neoptera</taxon>
        <taxon>Polyneoptera</taxon>
        <taxon>Phasmatodea</taxon>
        <taxon>Timematodea</taxon>
        <taxon>Timematoidea</taxon>
        <taxon>Timematidae</taxon>
        <taxon>Timema</taxon>
    </lineage>
</organism>
<feature type="transmembrane region" description="Helical" evidence="7">
    <location>
        <begin position="284"/>
        <end position="306"/>
    </location>
</feature>
<dbReference type="PANTHER" id="PTHR23504">
    <property type="entry name" value="MAJOR FACILITATOR SUPERFAMILY DOMAIN-CONTAINING PROTEIN 10"/>
    <property type="match status" value="1"/>
</dbReference>
<dbReference type="InterPro" id="IPR020846">
    <property type="entry name" value="MFS_dom"/>
</dbReference>
<feature type="compositionally biased region" description="Low complexity" evidence="6">
    <location>
        <begin position="52"/>
        <end position="65"/>
    </location>
</feature>
<dbReference type="PROSITE" id="PS00216">
    <property type="entry name" value="SUGAR_TRANSPORT_1"/>
    <property type="match status" value="1"/>
</dbReference>
<keyword evidence="2" id="KW-0813">Transport</keyword>
<feature type="transmembrane region" description="Helical" evidence="7">
    <location>
        <begin position="485"/>
        <end position="510"/>
    </location>
</feature>
<name>A0A7R9IFA8_9NEOP</name>
<evidence type="ECO:0000256" key="3">
    <source>
        <dbReference type="ARBA" id="ARBA00022692"/>
    </source>
</evidence>
<feature type="transmembrane region" description="Helical" evidence="7">
    <location>
        <begin position="251"/>
        <end position="272"/>
    </location>
</feature>
<feature type="transmembrane region" description="Helical" evidence="7">
    <location>
        <begin position="160"/>
        <end position="181"/>
    </location>
</feature>
<keyword evidence="5 7" id="KW-0472">Membrane</keyword>
<keyword evidence="3 7" id="KW-0812">Transmembrane</keyword>
<feature type="transmembrane region" description="Helical" evidence="7">
    <location>
        <begin position="99"/>
        <end position="120"/>
    </location>
</feature>
<dbReference type="EMBL" id="OE001592">
    <property type="protein sequence ID" value="CAD7457175.1"/>
    <property type="molecule type" value="Genomic_DNA"/>
</dbReference>
<dbReference type="Pfam" id="PF07690">
    <property type="entry name" value="MFS_1"/>
    <property type="match status" value="1"/>
</dbReference>
<evidence type="ECO:0000256" key="5">
    <source>
        <dbReference type="ARBA" id="ARBA00023136"/>
    </source>
</evidence>
<evidence type="ECO:0000256" key="4">
    <source>
        <dbReference type="ARBA" id="ARBA00022989"/>
    </source>
</evidence>
<sequence length="519" mass="56881">MRVGPVLAIHGFTNSNSLPTMQREYLAQQPTSSQRKTAFMAQTRSTSNTKISGSVSSFSHETSSSVTHRTKHSVNSNLSNGSTDHHRVKPSSLDTHRTVYIVFLSLLLDLLAFTMILPLLPSLLDHYRLNDSPQGLYPWLLDKVRHFQHLVGAPDRFNSVLFGGFLGSMFSFLQFVASPLVGGLSDVYGRKPVLLTCLVGIASSYVLWAFSSSFALFVLARVVGGISKGNVSLAMAIIADVSTPAARGRGMALVGIAFSVGFIIGPVIGAMFAHWSHSQTGDWFVVPALFALGLALADILFVMLCFKESLPKERRAKSVAGSLGQAAAYINVLDLFRFRAVRNISQKDLVELRRLGFIYFVYLFLYSGLEFTLTFLTHHTFNYTSMQQGWMFFAIGVTMALMQGGYVRRLPEHKIRPTAVLGLFLIVPSYVCVGLASSYILLYVGLFLYAVSTAMVVSCLTTLVSKHGSHDQKGTVMGIFRSLGALARATGPIFASIGELVFCNFSFVSFPKKQLITKP</sequence>
<feature type="transmembrane region" description="Helical" evidence="7">
    <location>
        <begin position="389"/>
        <end position="407"/>
    </location>
</feature>
<dbReference type="PROSITE" id="PS50850">
    <property type="entry name" value="MFS"/>
    <property type="match status" value="1"/>
</dbReference>
<feature type="domain" description="Major facilitator superfamily (MFS) profile" evidence="8">
    <location>
        <begin position="98"/>
        <end position="519"/>
    </location>
</feature>
<feature type="compositionally biased region" description="Polar residues" evidence="6">
    <location>
        <begin position="28"/>
        <end position="51"/>
    </location>
</feature>
<accession>A0A7R9IFA8</accession>
<gene>
    <name evidence="9" type="ORF">TTEB3V08_LOCUS5183</name>
</gene>
<dbReference type="InterPro" id="IPR005829">
    <property type="entry name" value="Sugar_transporter_CS"/>
</dbReference>
<dbReference type="GO" id="GO:0022857">
    <property type="term" value="F:transmembrane transporter activity"/>
    <property type="evidence" value="ECO:0007669"/>
    <property type="project" value="InterPro"/>
</dbReference>
<protein>
    <recommendedName>
        <fullName evidence="8">Major facilitator superfamily (MFS) profile domain-containing protein</fullName>
    </recommendedName>
</protein>
<evidence type="ECO:0000256" key="6">
    <source>
        <dbReference type="SAM" id="MobiDB-lite"/>
    </source>
</evidence>
<proteinExistence type="predicted"/>
<evidence type="ECO:0000313" key="9">
    <source>
        <dbReference type="EMBL" id="CAD7457175.1"/>
    </source>
</evidence>
<dbReference type="GO" id="GO:0031526">
    <property type="term" value="C:brush border membrane"/>
    <property type="evidence" value="ECO:0007669"/>
    <property type="project" value="TreeGrafter"/>
</dbReference>